<protein>
    <submittedName>
        <fullName evidence="2">SDR family oxidoreductase</fullName>
    </submittedName>
</protein>
<evidence type="ECO:0000313" key="3">
    <source>
        <dbReference type="Proteomes" id="UP000317036"/>
    </source>
</evidence>
<keyword evidence="3" id="KW-1185">Reference proteome</keyword>
<dbReference type="InterPro" id="IPR050177">
    <property type="entry name" value="Lipid_A_modif_metabolic_enz"/>
</dbReference>
<dbReference type="AlphaFoldDB" id="A0A559JZS0"/>
<gene>
    <name evidence="2" type="ORF">FPZ49_30555</name>
</gene>
<dbReference type="InterPro" id="IPR036291">
    <property type="entry name" value="NAD(P)-bd_dom_sf"/>
</dbReference>
<dbReference type="RefSeq" id="WP_144854118.1">
    <property type="nucleotide sequence ID" value="NZ_VNJI01000060.1"/>
</dbReference>
<name>A0A559JZS0_9BACL</name>
<reference evidence="2 3" key="1">
    <citation type="submission" date="2019-07" db="EMBL/GenBank/DDBJ databases">
        <authorList>
            <person name="Kim J."/>
        </authorList>
    </citation>
    <scope>NUCLEOTIDE SEQUENCE [LARGE SCALE GENOMIC DNA]</scope>
    <source>
        <strain evidence="2 3">JC52</strain>
    </source>
</reference>
<sequence>MKVLFIGGTGLISEAVSELAVQLGMELVLLNRGNRTEFVPKGARTIMADIRDPAAAAEALGTERFDVVVDWISFTPEQAETSRKLFQGRTKQFIFISSASVYQKPSTHYWVTESTPLSNPYWQYSRDKIACEQLLLEAYRNDGFPLTIVRPSFTYGVTMIPASLNSWRHPWSLVDRMRKGKPILVHGDGTSLWTMTHNTDFAKGFVGLLGNSQTVGHAFHITSDEVLDWNAIYRAIGAAAGVEPNLVHASSEFICGFDPDAVGGLLGDKVVSCIFDNSKIKRFVPSYVAATPFEQGIQRTIRWFEAHPDKCTIDAAWNDLMDRIIAAQEKAMLL</sequence>
<evidence type="ECO:0000259" key="1">
    <source>
        <dbReference type="Pfam" id="PF01370"/>
    </source>
</evidence>
<evidence type="ECO:0000313" key="2">
    <source>
        <dbReference type="EMBL" id="TVY05384.1"/>
    </source>
</evidence>
<comment type="caution">
    <text evidence="2">The sequence shown here is derived from an EMBL/GenBank/DDBJ whole genome shotgun (WGS) entry which is preliminary data.</text>
</comment>
<proteinExistence type="predicted"/>
<feature type="domain" description="NAD-dependent epimerase/dehydratase" evidence="1">
    <location>
        <begin position="4"/>
        <end position="219"/>
    </location>
</feature>
<dbReference type="InterPro" id="IPR001509">
    <property type="entry name" value="Epimerase_deHydtase"/>
</dbReference>
<dbReference type="CDD" id="cd05265">
    <property type="entry name" value="SDR_a1"/>
    <property type="match status" value="1"/>
</dbReference>
<dbReference type="Pfam" id="PF01370">
    <property type="entry name" value="Epimerase"/>
    <property type="match status" value="1"/>
</dbReference>
<dbReference type="OrthoDB" id="9776016at2"/>
<organism evidence="2 3">
    <name type="scientific">Paenibacillus cremeus</name>
    <dbReference type="NCBI Taxonomy" id="2163881"/>
    <lineage>
        <taxon>Bacteria</taxon>
        <taxon>Bacillati</taxon>
        <taxon>Bacillota</taxon>
        <taxon>Bacilli</taxon>
        <taxon>Bacillales</taxon>
        <taxon>Paenibacillaceae</taxon>
        <taxon>Paenibacillus</taxon>
    </lineage>
</organism>
<dbReference type="PANTHER" id="PTHR43245">
    <property type="entry name" value="BIFUNCTIONAL POLYMYXIN RESISTANCE PROTEIN ARNA"/>
    <property type="match status" value="1"/>
</dbReference>
<accession>A0A559JZS0</accession>
<dbReference type="Proteomes" id="UP000317036">
    <property type="component" value="Unassembled WGS sequence"/>
</dbReference>
<dbReference type="Gene3D" id="3.40.50.720">
    <property type="entry name" value="NAD(P)-binding Rossmann-like Domain"/>
    <property type="match status" value="1"/>
</dbReference>
<dbReference type="EMBL" id="VNJI01000060">
    <property type="protein sequence ID" value="TVY05384.1"/>
    <property type="molecule type" value="Genomic_DNA"/>
</dbReference>
<dbReference type="SUPFAM" id="SSF51735">
    <property type="entry name" value="NAD(P)-binding Rossmann-fold domains"/>
    <property type="match status" value="1"/>
</dbReference>